<dbReference type="PANTHER" id="PTHR18849:SF4">
    <property type="entry name" value="GENE 29133-RELATED"/>
    <property type="match status" value="1"/>
</dbReference>
<evidence type="ECO:0000256" key="1">
    <source>
        <dbReference type="ARBA" id="ARBA00022614"/>
    </source>
</evidence>
<dbReference type="InterPro" id="IPR001611">
    <property type="entry name" value="Leu-rich_rpt"/>
</dbReference>
<reference evidence="4" key="1">
    <citation type="submission" date="2025-08" db="UniProtKB">
        <authorList>
            <consortium name="RefSeq"/>
        </authorList>
    </citation>
    <scope>IDENTIFICATION</scope>
</reference>
<keyword evidence="1" id="KW-0433">Leucine-rich repeat</keyword>
<keyword evidence="2" id="KW-0677">Repeat</keyword>
<protein>
    <submittedName>
        <fullName evidence="4">Uncharacterized protein LOC100213971</fullName>
    </submittedName>
</protein>
<proteinExistence type="predicted"/>
<dbReference type="SUPFAM" id="SSF52058">
    <property type="entry name" value="L domain-like"/>
    <property type="match status" value="1"/>
</dbReference>
<dbReference type="Gene3D" id="3.80.10.10">
    <property type="entry name" value="Ribonuclease Inhibitor"/>
    <property type="match status" value="1"/>
</dbReference>
<gene>
    <name evidence="4" type="primary">LOC100213971</name>
</gene>
<dbReference type="PANTHER" id="PTHR18849">
    <property type="entry name" value="LEUCINE RICH REPEAT PROTEIN"/>
    <property type="match status" value="1"/>
</dbReference>
<dbReference type="RefSeq" id="XP_065655008.1">
    <property type="nucleotide sequence ID" value="XM_065798936.1"/>
</dbReference>
<accession>A0ABM4C0E6</accession>
<dbReference type="InterPro" id="IPR032675">
    <property type="entry name" value="LRR_dom_sf"/>
</dbReference>
<keyword evidence="3" id="KW-1185">Reference proteome</keyword>
<evidence type="ECO:0000313" key="4">
    <source>
        <dbReference type="RefSeq" id="XP_065655008.1"/>
    </source>
</evidence>
<dbReference type="GeneID" id="100213971"/>
<organism evidence="3 4">
    <name type="scientific">Hydra vulgaris</name>
    <name type="common">Hydra</name>
    <name type="synonym">Hydra attenuata</name>
    <dbReference type="NCBI Taxonomy" id="6087"/>
    <lineage>
        <taxon>Eukaryota</taxon>
        <taxon>Metazoa</taxon>
        <taxon>Cnidaria</taxon>
        <taxon>Hydrozoa</taxon>
        <taxon>Hydroidolina</taxon>
        <taxon>Anthoathecata</taxon>
        <taxon>Aplanulata</taxon>
        <taxon>Hydridae</taxon>
        <taxon>Hydra</taxon>
    </lineage>
</organism>
<evidence type="ECO:0000313" key="3">
    <source>
        <dbReference type="Proteomes" id="UP001652625"/>
    </source>
</evidence>
<dbReference type="PROSITE" id="PS51450">
    <property type="entry name" value="LRR"/>
    <property type="match status" value="1"/>
</dbReference>
<evidence type="ECO:0000256" key="2">
    <source>
        <dbReference type="ARBA" id="ARBA00022737"/>
    </source>
</evidence>
<sequence length="262" mass="30914">MLKQEKDLNYATAGVPIVFVTKQDFSENDEFQNIFPLPASKYRYSKWFELADCNVTSNMLKNPRIRKPPQGFKVETILMLEDEERRQRNENSWKSKIGFSSKKKDYKSKLENWEQCECINLSYQDLAHPYQMKEFLKILRKLVRAEQIELIENSLTDLSSVFLPKCRYLFLQRNLLQNLKKLPRLVHIEHISLQQNNISCLDGLELLKETNIKSLTLQENPVSLQPDYRKRVFVLLPNLVLLDDLPRTSADYDAPKHSCRLF</sequence>
<dbReference type="Proteomes" id="UP001652625">
    <property type="component" value="Chromosome 06"/>
</dbReference>
<name>A0ABM4C0E6_HYDVU</name>